<gene>
    <name evidence="14" type="ORF">E8M12_04190</name>
</gene>
<comment type="function">
    <text evidence="1">Thiol-specific peroxidase that catalyzes the reduction of hydrogen peroxide and organic hydroperoxides to water and alcohols, respectively. Plays a role in cell protection against oxidative stress by detoxifying peroxides and as sensor of hydrogen peroxide-mediated signaling events.</text>
</comment>
<keyword evidence="5" id="KW-0560">Oxidoreductase</keyword>
<keyword evidence="7" id="KW-0676">Redox-active center</keyword>
<dbReference type="InterPro" id="IPR013766">
    <property type="entry name" value="Thioredoxin_domain"/>
</dbReference>
<evidence type="ECO:0000256" key="10">
    <source>
        <dbReference type="ARBA" id="ARBA00042639"/>
    </source>
</evidence>
<keyword evidence="6" id="KW-1015">Disulfide bond</keyword>
<dbReference type="OrthoDB" id="9809746at2"/>
<dbReference type="InterPro" id="IPR036249">
    <property type="entry name" value="Thioredoxin-like_sf"/>
</dbReference>
<keyword evidence="3" id="KW-0575">Peroxidase</keyword>
<dbReference type="AlphaFoldDB" id="A0A4U1B6Z3"/>
<dbReference type="GO" id="GO:0008379">
    <property type="term" value="F:thioredoxin peroxidase activity"/>
    <property type="evidence" value="ECO:0007669"/>
    <property type="project" value="TreeGrafter"/>
</dbReference>
<evidence type="ECO:0000256" key="5">
    <source>
        <dbReference type="ARBA" id="ARBA00023002"/>
    </source>
</evidence>
<keyword evidence="4" id="KW-0049">Antioxidant</keyword>
<dbReference type="CDD" id="cd02970">
    <property type="entry name" value="PRX_like2"/>
    <property type="match status" value="1"/>
</dbReference>
<evidence type="ECO:0000256" key="12">
    <source>
        <dbReference type="SAM" id="Phobius"/>
    </source>
</evidence>
<dbReference type="PANTHER" id="PTHR42801">
    <property type="entry name" value="THIOREDOXIN-DEPENDENT PEROXIDE REDUCTASE"/>
    <property type="match status" value="1"/>
</dbReference>
<name>A0A4U1B6Z3_9GAMM</name>
<reference evidence="14 15" key="1">
    <citation type="submission" date="2019-04" db="EMBL/GenBank/DDBJ databases">
        <title>Thalassotalea guangxiensis sp. nov., isolated from sediment of the coastal wetland.</title>
        <authorList>
            <person name="Zheng S."/>
            <person name="Zhang D."/>
        </authorList>
    </citation>
    <scope>NUCLEOTIDE SEQUENCE [LARGE SCALE GENOMIC DNA]</scope>
    <source>
        <strain evidence="14 15">ZS-4</strain>
    </source>
</reference>
<accession>A0A4U1B6Z3</accession>
<keyword evidence="12" id="KW-0472">Membrane</keyword>
<keyword evidence="12" id="KW-0812">Transmembrane</keyword>
<dbReference type="Gene3D" id="3.40.30.10">
    <property type="entry name" value="Glutaredoxin"/>
    <property type="match status" value="1"/>
</dbReference>
<evidence type="ECO:0000256" key="7">
    <source>
        <dbReference type="ARBA" id="ARBA00023284"/>
    </source>
</evidence>
<dbReference type="GO" id="GO:0034599">
    <property type="term" value="P:cellular response to oxidative stress"/>
    <property type="evidence" value="ECO:0007669"/>
    <property type="project" value="TreeGrafter"/>
</dbReference>
<comment type="caution">
    <text evidence="14">The sequence shown here is derived from an EMBL/GenBank/DDBJ whole genome shotgun (WGS) entry which is preliminary data.</text>
</comment>
<evidence type="ECO:0000259" key="13">
    <source>
        <dbReference type="PROSITE" id="PS51352"/>
    </source>
</evidence>
<evidence type="ECO:0000256" key="1">
    <source>
        <dbReference type="ARBA" id="ARBA00003330"/>
    </source>
</evidence>
<dbReference type="SUPFAM" id="SSF52833">
    <property type="entry name" value="Thioredoxin-like"/>
    <property type="match status" value="1"/>
</dbReference>
<evidence type="ECO:0000256" key="4">
    <source>
        <dbReference type="ARBA" id="ARBA00022862"/>
    </source>
</evidence>
<comment type="similarity">
    <text evidence="9">Belongs to the peroxiredoxin family. BCP/PrxQ subfamily.</text>
</comment>
<evidence type="ECO:0000256" key="2">
    <source>
        <dbReference type="ARBA" id="ARBA00013017"/>
    </source>
</evidence>
<dbReference type="GO" id="GO:0045454">
    <property type="term" value="P:cell redox homeostasis"/>
    <property type="evidence" value="ECO:0007669"/>
    <property type="project" value="TreeGrafter"/>
</dbReference>
<feature type="domain" description="Thioredoxin" evidence="13">
    <location>
        <begin position="45"/>
        <end position="221"/>
    </location>
</feature>
<evidence type="ECO:0000256" key="9">
    <source>
        <dbReference type="ARBA" id="ARBA00038489"/>
    </source>
</evidence>
<protein>
    <recommendedName>
        <fullName evidence="2">thioredoxin-dependent peroxiredoxin</fullName>
        <ecNumber evidence="2">1.11.1.24</ecNumber>
    </recommendedName>
    <alternativeName>
        <fullName evidence="8">Thioredoxin peroxidase</fullName>
    </alternativeName>
    <alternativeName>
        <fullName evidence="10">Thioredoxin-dependent peroxiredoxin Bcp</fullName>
    </alternativeName>
</protein>
<proteinExistence type="inferred from homology"/>
<evidence type="ECO:0000256" key="11">
    <source>
        <dbReference type="ARBA" id="ARBA00049091"/>
    </source>
</evidence>
<dbReference type="Pfam" id="PF00578">
    <property type="entry name" value="AhpC-TSA"/>
    <property type="match status" value="1"/>
</dbReference>
<dbReference type="EC" id="1.11.1.24" evidence="2"/>
<evidence type="ECO:0000256" key="6">
    <source>
        <dbReference type="ARBA" id="ARBA00023157"/>
    </source>
</evidence>
<dbReference type="InterPro" id="IPR000866">
    <property type="entry name" value="AhpC/TSA"/>
</dbReference>
<comment type="catalytic activity">
    <reaction evidence="11">
        <text>a hydroperoxide + [thioredoxin]-dithiol = an alcohol + [thioredoxin]-disulfide + H2O</text>
        <dbReference type="Rhea" id="RHEA:62620"/>
        <dbReference type="Rhea" id="RHEA-COMP:10698"/>
        <dbReference type="Rhea" id="RHEA-COMP:10700"/>
        <dbReference type="ChEBI" id="CHEBI:15377"/>
        <dbReference type="ChEBI" id="CHEBI:29950"/>
        <dbReference type="ChEBI" id="CHEBI:30879"/>
        <dbReference type="ChEBI" id="CHEBI:35924"/>
        <dbReference type="ChEBI" id="CHEBI:50058"/>
        <dbReference type="EC" id="1.11.1.24"/>
    </reaction>
</comment>
<dbReference type="EMBL" id="SWDB01000009">
    <property type="protein sequence ID" value="TKB46261.1"/>
    <property type="molecule type" value="Genomic_DNA"/>
</dbReference>
<keyword evidence="15" id="KW-1185">Reference proteome</keyword>
<sequence>MTINEYKKETILKLVNAIIASLMLIVSASSFSKPIAESAELVAPLLVGQEVPEVTTTTLEGKQVSLKSVLAGKPTVLFFYRGGWCPFCNVQMGQLQAIEKDLVDLGYQLIGVSTDSPADLQKSITKEALSYQLLSDFDSKMSQAFGLAFFTSQKVTDRYLDKLDLQNPLQKNAAGEERLVLPAPAVYVIDDEGLIHFQYVNPNFRVRLEPQLLLMAAKLAK</sequence>
<dbReference type="InterPro" id="IPR050924">
    <property type="entry name" value="Peroxiredoxin_BCP/PrxQ"/>
</dbReference>
<feature type="transmembrane region" description="Helical" evidence="12">
    <location>
        <begin position="12"/>
        <end position="31"/>
    </location>
</feature>
<evidence type="ECO:0000256" key="8">
    <source>
        <dbReference type="ARBA" id="ARBA00032824"/>
    </source>
</evidence>
<organism evidence="14 15">
    <name type="scientific">Thalassotalea mangrovi</name>
    <dbReference type="NCBI Taxonomy" id="2572245"/>
    <lineage>
        <taxon>Bacteria</taxon>
        <taxon>Pseudomonadati</taxon>
        <taxon>Pseudomonadota</taxon>
        <taxon>Gammaproteobacteria</taxon>
        <taxon>Alteromonadales</taxon>
        <taxon>Colwelliaceae</taxon>
        <taxon>Thalassotalea</taxon>
    </lineage>
</organism>
<evidence type="ECO:0000313" key="14">
    <source>
        <dbReference type="EMBL" id="TKB46261.1"/>
    </source>
</evidence>
<keyword evidence="12" id="KW-1133">Transmembrane helix</keyword>
<evidence type="ECO:0000313" key="15">
    <source>
        <dbReference type="Proteomes" id="UP000307999"/>
    </source>
</evidence>
<evidence type="ECO:0000256" key="3">
    <source>
        <dbReference type="ARBA" id="ARBA00022559"/>
    </source>
</evidence>
<dbReference type="GO" id="GO:0005737">
    <property type="term" value="C:cytoplasm"/>
    <property type="evidence" value="ECO:0007669"/>
    <property type="project" value="TreeGrafter"/>
</dbReference>
<dbReference type="PROSITE" id="PS51352">
    <property type="entry name" value="THIOREDOXIN_2"/>
    <property type="match status" value="1"/>
</dbReference>
<dbReference type="PANTHER" id="PTHR42801:SF7">
    <property type="entry name" value="SLL1159 PROTEIN"/>
    <property type="match status" value="1"/>
</dbReference>
<dbReference type="Proteomes" id="UP000307999">
    <property type="component" value="Unassembled WGS sequence"/>
</dbReference>